<keyword evidence="4" id="KW-1003">Cell membrane</keyword>
<reference evidence="9 10" key="1">
    <citation type="journal article" date="2013" name="Int. J. Syst. Evol. Microbiol.">
        <title>Marinicauda pacifica gen. nov., sp. nov., a prosthecate alphaproteobacterium of the family Hyphomonadaceae isolated from deep seawater.</title>
        <authorList>
            <person name="Zhang X.Y."/>
            <person name="Li G.W."/>
            <person name="Wang C.S."/>
            <person name="Zhang Y.J."/>
            <person name="Xu X.W."/>
            <person name="Li H."/>
            <person name="Liu A."/>
            <person name="Liu C."/>
            <person name="Xie B.B."/>
            <person name="Qin Q.L."/>
            <person name="Xu Z."/>
            <person name="Chen X.L."/>
            <person name="Zhou B.C."/>
            <person name="Zhang Y.Z."/>
        </authorList>
    </citation>
    <scope>NUCLEOTIDE SEQUENCE [LARGE SCALE GENOMIC DNA]</scope>
    <source>
        <strain evidence="9 10">P-1 km-3</strain>
    </source>
</reference>
<dbReference type="Gene3D" id="3.30.70.1320">
    <property type="entry name" value="Multidrug efflux transporter AcrB pore domain like"/>
    <property type="match status" value="1"/>
</dbReference>
<keyword evidence="7 8" id="KW-0472">Membrane</keyword>
<feature type="transmembrane region" description="Helical" evidence="8">
    <location>
        <begin position="403"/>
        <end position="424"/>
    </location>
</feature>
<dbReference type="Gene3D" id="3.30.70.1440">
    <property type="entry name" value="Multidrug efflux transporter AcrB pore domain"/>
    <property type="match status" value="1"/>
</dbReference>
<dbReference type="GO" id="GO:0008324">
    <property type="term" value="F:monoatomic cation transmembrane transporter activity"/>
    <property type="evidence" value="ECO:0007669"/>
    <property type="project" value="InterPro"/>
</dbReference>
<evidence type="ECO:0000256" key="3">
    <source>
        <dbReference type="ARBA" id="ARBA00022448"/>
    </source>
</evidence>
<gene>
    <name evidence="9" type="ORF">E5162_06090</name>
</gene>
<dbReference type="EMBL" id="SRXV01000001">
    <property type="protein sequence ID" value="TGY94828.1"/>
    <property type="molecule type" value="Genomic_DNA"/>
</dbReference>
<feature type="transmembrane region" description="Helical" evidence="8">
    <location>
        <begin position="937"/>
        <end position="959"/>
    </location>
</feature>
<comment type="similarity">
    <text evidence="2">Belongs to the resistance-nodulation-cell division (RND) (TC 2.A.6) family.</text>
</comment>
<evidence type="ECO:0000256" key="7">
    <source>
        <dbReference type="ARBA" id="ARBA00023136"/>
    </source>
</evidence>
<feature type="transmembrane region" description="Helical" evidence="8">
    <location>
        <begin position="377"/>
        <end position="397"/>
    </location>
</feature>
<feature type="transmembrane region" description="Helical" evidence="8">
    <location>
        <begin position="541"/>
        <end position="561"/>
    </location>
</feature>
<dbReference type="SUPFAM" id="SSF82693">
    <property type="entry name" value="Multidrug efflux transporter AcrB pore domain, PN1, PN2, PC1 and PC2 subdomains"/>
    <property type="match status" value="3"/>
</dbReference>
<evidence type="ECO:0000313" key="10">
    <source>
        <dbReference type="Proteomes" id="UP000305451"/>
    </source>
</evidence>
<feature type="transmembrane region" description="Helical" evidence="8">
    <location>
        <begin position="444"/>
        <end position="471"/>
    </location>
</feature>
<dbReference type="AlphaFoldDB" id="A0A4S2HGA2"/>
<dbReference type="Gene3D" id="3.30.2090.10">
    <property type="entry name" value="Multidrug efflux transporter AcrB TolC docking domain, DN and DC subdomains"/>
    <property type="match status" value="2"/>
</dbReference>
<proteinExistence type="inferred from homology"/>
<keyword evidence="10" id="KW-1185">Reference proteome</keyword>
<dbReference type="SUPFAM" id="SSF82866">
    <property type="entry name" value="Multidrug efflux transporter AcrB transmembrane domain"/>
    <property type="match status" value="2"/>
</dbReference>
<accession>A0A4S2HGA2</accession>
<evidence type="ECO:0000313" key="9">
    <source>
        <dbReference type="EMBL" id="TGY94828.1"/>
    </source>
</evidence>
<dbReference type="Gene3D" id="3.30.70.1430">
    <property type="entry name" value="Multidrug efflux transporter AcrB pore domain"/>
    <property type="match status" value="2"/>
</dbReference>
<feature type="transmembrane region" description="Helical" evidence="8">
    <location>
        <begin position="1008"/>
        <end position="1031"/>
    </location>
</feature>
<dbReference type="Pfam" id="PF00873">
    <property type="entry name" value="ACR_tran"/>
    <property type="match status" value="1"/>
</dbReference>
<feature type="transmembrane region" description="Helical" evidence="8">
    <location>
        <begin position="354"/>
        <end position="370"/>
    </location>
</feature>
<feature type="transmembrane region" description="Helical" evidence="8">
    <location>
        <begin position="483"/>
        <end position="510"/>
    </location>
</feature>
<keyword evidence="5 8" id="KW-0812">Transmembrane</keyword>
<dbReference type="PANTHER" id="PTHR32063:SF68">
    <property type="entry name" value="PROBALE CATION EFFLUX SYSTEM PROTEIN"/>
    <property type="match status" value="1"/>
</dbReference>
<evidence type="ECO:0000256" key="6">
    <source>
        <dbReference type="ARBA" id="ARBA00022989"/>
    </source>
</evidence>
<feature type="transmembrane region" description="Helical" evidence="8">
    <location>
        <begin position="27"/>
        <end position="47"/>
    </location>
</feature>
<name>A0A4S2HGA2_9PROT</name>
<dbReference type="NCBIfam" id="TIGR00914">
    <property type="entry name" value="2A0601"/>
    <property type="match status" value="1"/>
</dbReference>
<evidence type="ECO:0000256" key="4">
    <source>
        <dbReference type="ARBA" id="ARBA00022475"/>
    </source>
</evidence>
<protein>
    <submittedName>
        <fullName evidence="9">Efflux RND transporter permease subunit</fullName>
    </submittedName>
</protein>
<evidence type="ECO:0000256" key="1">
    <source>
        <dbReference type="ARBA" id="ARBA00004651"/>
    </source>
</evidence>
<feature type="transmembrane region" description="Helical" evidence="8">
    <location>
        <begin position="879"/>
        <end position="898"/>
    </location>
</feature>
<dbReference type="OrthoDB" id="9798415at2"/>
<dbReference type="GO" id="GO:0042910">
    <property type="term" value="F:xenobiotic transmembrane transporter activity"/>
    <property type="evidence" value="ECO:0007669"/>
    <property type="project" value="TreeGrafter"/>
</dbReference>
<dbReference type="SUPFAM" id="SSF82714">
    <property type="entry name" value="Multidrug efflux transporter AcrB TolC docking domain, DN and DC subdomains"/>
    <property type="match status" value="2"/>
</dbReference>
<feature type="transmembrane region" description="Helical" evidence="8">
    <location>
        <begin position="905"/>
        <end position="925"/>
    </location>
</feature>
<dbReference type="PRINTS" id="PR00702">
    <property type="entry name" value="ACRIFLAVINRP"/>
</dbReference>
<comment type="caution">
    <text evidence="9">The sequence shown here is derived from an EMBL/GenBank/DDBJ whole genome shotgun (WGS) entry which is preliminary data.</text>
</comment>
<evidence type="ECO:0000256" key="2">
    <source>
        <dbReference type="ARBA" id="ARBA00010942"/>
    </source>
</evidence>
<dbReference type="Proteomes" id="UP000305451">
    <property type="component" value="Unassembled WGS sequence"/>
</dbReference>
<dbReference type="Gene3D" id="1.20.1640.10">
    <property type="entry name" value="Multidrug efflux transporter AcrB transmembrane domain"/>
    <property type="match status" value="2"/>
</dbReference>
<comment type="subcellular location">
    <subcellularLocation>
        <location evidence="1">Cell membrane</location>
        <topology evidence="1">Multi-pass membrane protein</topology>
    </subcellularLocation>
</comment>
<dbReference type="PANTHER" id="PTHR32063">
    <property type="match status" value="1"/>
</dbReference>
<dbReference type="RefSeq" id="WP_135944024.1">
    <property type="nucleotide sequence ID" value="NZ_BMEI01000001.1"/>
</dbReference>
<evidence type="ECO:0000256" key="8">
    <source>
        <dbReference type="SAM" id="Phobius"/>
    </source>
</evidence>
<keyword evidence="6 8" id="KW-1133">Transmembrane helix</keyword>
<dbReference type="GO" id="GO:0005886">
    <property type="term" value="C:plasma membrane"/>
    <property type="evidence" value="ECO:0007669"/>
    <property type="project" value="UniProtKB-SubCell"/>
</dbReference>
<feature type="transmembrane region" description="Helical" evidence="8">
    <location>
        <begin position="980"/>
        <end position="1002"/>
    </location>
</feature>
<organism evidence="9 10">
    <name type="scientific">Marinicauda pacifica</name>
    <dbReference type="NCBI Taxonomy" id="1133559"/>
    <lineage>
        <taxon>Bacteria</taxon>
        <taxon>Pseudomonadati</taxon>
        <taxon>Pseudomonadota</taxon>
        <taxon>Alphaproteobacteria</taxon>
        <taxon>Maricaulales</taxon>
        <taxon>Maricaulaceae</taxon>
        <taxon>Marinicauda</taxon>
    </lineage>
</organism>
<keyword evidence="3" id="KW-0813">Transport</keyword>
<evidence type="ECO:0000256" key="5">
    <source>
        <dbReference type="ARBA" id="ARBA00022692"/>
    </source>
</evidence>
<sequence>MATRTEHHAGSQPALARLLYRIAGGRMLALLAFIGIIAGGIVTFRTMPVDAFPDVTPTLVQVFTETEGLAPEEVERYVTFPVETSMNGLPRIEEVRSTSNFGLSVVTVYFEDGTDIYWARQLVGERLQQAREEIPEGFGEPKMGPITTGLGQILFYFLDSTNGEHDGIELRTIQDWIVKLDLQTVRGVTEVLSLGGFEQQYQIHVRPQALLRFDLTIEDVVEAVSANNANAGAQFLVENSEQYTVRAVGLAEGEHDLEDIVVKVADGVPVRVGDLARVEVGGAPRQGLATMNGEGETVAGLVLKLIGANTNEVIASVKDRLDRINAALPEGVVATPYYDQSELVGKAVSTMTTALWQGALLVVIVLIAFMRGWRPSLIVAASIPFSVAFALLAMRIFGVSANLMSLGGIAIAIGMMVDGAVVIVENANRRLQEAAADANKRSVVAAACAEVLQPLIFAILIVVVVFVPILTLQGVEGKTFRPLAFSVVFAMAGSLVFAVLLAPVASFFGLKHTRKEEHQPGEGLFERTLAPVIGFFVQKRWAALLLAAVMLVSGGAIFPRLGSEFTPRMNEGDLLVRLTMAPSISLPEARETVTRFERELLAQFPDEVERVVTRVGRGEVGAHADPVNSGEAFVALAPRSQWTGARSQEALLAEMSEAFEDFPGAQFNFTQPIAAATDELLTGTKAALAIKLFGPDMGVLEERGNEIAAVVRELEGAADVQADQVSGAPQLRITVNREAISRFGLNVEDVLAVVRTTIGGEQAGQVFEGVRRFDIIVRYQEAARASAERISRIIVTGPNGELIPLGQLASVERIEGPRQVTRENSQRFLTVQANVRNRDIGSFVEEGRAAVAEAVDLPPGYFVEWGGQFELQQEANARFAVVIPVTLAIVFLLLLFSFGRLKSALLILANIPLALVGGIAALWLTGQNLSVPASVGFIALFGIALGNGMVLVSFLDGFARERRDIDRLSIEAAARRAKPVLMTATTTGLGLMPLLFASGVGSEVQRPLAAVVIGGLVTSTILTLLVMPAVYKWFAPAPPSDAGVEDLPAPV</sequence>
<dbReference type="InterPro" id="IPR001036">
    <property type="entry name" value="Acrflvin-R"/>
</dbReference>
<dbReference type="InterPro" id="IPR027463">
    <property type="entry name" value="AcrB_DN_DC_subdom"/>
</dbReference>
<dbReference type="InterPro" id="IPR004763">
    <property type="entry name" value="CusA-like"/>
</dbReference>